<gene>
    <name evidence="1" type="ORF">C7I55_11995</name>
</gene>
<dbReference type="EMBL" id="PXYI01000003">
    <property type="protein sequence ID" value="PSJ41059.1"/>
    <property type="molecule type" value="Genomic_DNA"/>
</dbReference>
<sequence>MFATADGGRRGPAYPGWGCACMLSKAEPLVGYDALPFLDDGDLLPGENRRLGFYFLSHEDAVPLMREAGRFYLWEGGFIGEATVIDGS</sequence>
<comment type="caution">
    <text evidence="1">The sequence shown here is derived from an EMBL/GenBank/DDBJ whole genome shotgun (WGS) entry which is preliminary data.</text>
</comment>
<dbReference type="Proteomes" id="UP000241167">
    <property type="component" value="Unassembled WGS sequence"/>
</dbReference>
<evidence type="ECO:0000313" key="1">
    <source>
        <dbReference type="EMBL" id="PSJ41059.1"/>
    </source>
</evidence>
<proteinExistence type="predicted"/>
<reference evidence="1 2" key="1">
    <citation type="submission" date="2018-03" db="EMBL/GenBank/DDBJ databases">
        <title>The draft genome of Sphingosinicella sp. GL-C-18.</title>
        <authorList>
            <person name="Liu L."/>
            <person name="Li L."/>
            <person name="Liang L."/>
            <person name="Zhang X."/>
            <person name="Wang T."/>
        </authorList>
    </citation>
    <scope>NUCLEOTIDE SEQUENCE [LARGE SCALE GENOMIC DNA]</scope>
    <source>
        <strain evidence="1 2">GL-C-18</strain>
    </source>
</reference>
<evidence type="ECO:0000313" key="2">
    <source>
        <dbReference type="Proteomes" id="UP000241167"/>
    </source>
</evidence>
<protein>
    <submittedName>
        <fullName evidence="1">Uncharacterized protein</fullName>
    </submittedName>
</protein>
<dbReference type="OrthoDB" id="8237930at2"/>
<name>A0A2P7QSX1_9SPHN</name>
<dbReference type="AlphaFoldDB" id="A0A2P7QSX1"/>
<organism evidence="1 2">
    <name type="scientific">Allosphingosinicella deserti</name>
    <dbReference type="NCBI Taxonomy" id="2116704"/>
    <lineage>
        <taxon>Bacteria</taxon>
        <taxon>Pseudomonadati</taxon>
        <taxon>Pseudomonadota</taxon>
        <taxon>Alphaproteobacteria</taxon>
        <taxon>Sphingomonadales</taxon>
        <taxon>Sphingomonadaceae</taxon>
        <taxon>Allosphingosinicella</taxon>
    </lineage>
</organism>
<keyword evidence="2" id="KW-1185">Reference proteome</keyword>
<accession>A0A2P7QSX1</accession>